<dbReference type="InterPro" id="IPR051397">
    <property type="entry name" value="Zn-ADH-like_protein"/>
</dbReference>
<comment type="caution">
    <text evidence="2">The sequence shown here is derived from an EMBL/GenBank/DDBJ whole genome shotgun (WGS) entry which is preliminary data.</text>
</comment>
<dbReference type="Pfam" id="PF08240">
    <property type="entry name" value="ADH_N"/>
    <property type="match status" value="1"/>
</dbReference>
<evidence type="ECO:0000259" key="1">
    <source>
        <dbReference type="SMART" id="SM00829"/>
    </source>
</evidence>
<sequence>MRGLVVRETTGPDAVELREDLSEPAGAHPWAEGRRLLVEVKAAAVAFPDLLQSRGAYQHGTPAPYVTGGEYAGVVLEAPPGSRFRPGDRVAGLSVWGAVAERVLAIPRYTVRIPEHMAWADGAAYFLNYATAWFTLHRAGFRDGQSVLVHGAAGGVGTATLDLLRGRAAPSIAVVSSEAKAAVAKESGADVVLRSDEAWAQQAREVGGNGVAVVVDTVGGDRFTDSLRALDVGGQLMVVGFAGGSIPEVRVNRLLLRNLSVVGVALDPWEQRFPGYAPELVAGLEAVAAEGRVRPYVGHRLPFERATTALGILDRREALGKVVIDVAAG</sequence>
<dbReference type="Pfam" id="PF00107">
    <property type="entry name" value="ADH_zinc_N"/>
    <property type="match status" value="1"/>
</dbReference>
<evidence type="ECO:0000313" key="3">
    <source>
        <dbReference type="Proteomes" id="UP001500842"/>
    </source>
</evidence>
<dbReference type="Gene3D" id="3.90.180.10">
    <property type="entry name" value="Medium-chain alcohol dehydrogenases, catalytic domain"/>
    <property type="match status" value="1"/>
</dbReference>
<dbReference type="InterPro" id="IPR036291">
    <property type="entry name" value="NAD(P)-bd_dom_sf"/>
</dbReference>
<dbReference type="InterPro" id="IPR013149">
    <property type="entry name" value="ADH-like_C"/>
</dbReference>
<proteinExistence type="predicted"/>
<dbReference type="SUPFAM" id="SSF51735">
    <property type="entry name" value="NAD(P)-binding Rossmann-fold domains"/>
    <property type="match status" value="1"/>
</dbReference>
<accession>A0ABN2AZN8</accession>
<dbReference type="Gene3D" id="3.40.50.720">
    <property type="entry name" value="NAD(P)-binding Rossmann-like Domain"/>
    <property type="match status" value="1"/>
</dbReference>
<dbReference type="InterPro" id="IPR020843">
    <property type="entry name" value="ER"/>
</dbReference>
<dbReference type="SUPFAM" id="SSF50129">
    <property type="entry name" value="GroES-like"/>
    <property type="match status" value="1"/>
</dbReference>
<keyword evidence="3" id="KW-1185">Reference proteome</keyword>
<dbReference type="Proteomes" id="UP001500842">
    <property type="component" value="Unassembled WGS sequence"/>
</dbReference>
<dbReference type="PANTHER" id="PTHR43677:SF4">
    <property type="entry name" value="QUINONE OXIDOREDUCTASE-LIKE PROTEIN 2"/>
    <property type="match status" value="1"/>
</dbReference>
<dbReference type="InterPro" id="IPR011032">
    <property type="entry name" value="GroES-like_sf"/>
</dbReference>
<dbReference type="CDD" id="cd08241">
    <property type="entry name" value="QOR1"/>
    <property type="match status" value="1"/>
</dbReference>
<reference evidence="2 3" key="1">
    <citation type="journal article" date="2019" name="Int. J. Syst. Evol. Microbiol.">
        <title>The Global Catalogue of Microorganisms (GCM) 10K type strain sequencing project: providing services to taxonomists for standard genome sequencing and annotation.</title>
        <authorList>
            <consortium name="The Broad Institute Genomics Platform"/>
            <consortium name="The Broad Institute Genome Sequencing Center for Infectious Disease"/>
            <person name="Wu L."/>
            <person name="Ma J."/>
        </authorList>
    </citation>
    <scope>NUCLEOTIDE SEQUENCE [LARGE SCALE GENOMIC DNA]</scope>
    <source>
        <strain evidence="2 3">JCM 14942</strain>
    </source>
</reference>
<evidence type="ECO:0000313" key="2">
    <source>
        <dbReference type="EMBL" id="GAA1530254.1"/>
    </source>
</evidence>
<dbReference type="RefSeq" id="WP_141004194.1">
    <property type="nucleotide sequence ID" value="NZ_BAAAOR010000026.1"/>
</dbReference>
<organism evidence="2 3">
    <name type="scientific">Nocardioides humi</name>
    <dbReference type="NCBI Taxonomy" id="449461"/>
    <lineage>
        <taxon>Bacteria</taxon>
        <taxon>Bacillati</taxon>
        <taxon>Actinomycetota</taxon>
        <taxon>Actinomycetes</taxon>
        <taxon>Propionibacteriales</taxon>
        <taxon>Nocardioidaceae</taxon>
        <taxon>Nocardioides</taxon>
    </lineage>
</organism>
<name>A0ABN2AZN8_9ACTN</name>
<dbReference type="PANTHER" id="PTHR43677">
    <property type="entry name" value="SHORT-CHAIN DEHYDROGENASE/REDUCTASE"/>
    <property type="match status" value="1"/>
</dbReference>
<dbReference type="SMART" id="SM00829">
    <property type="entry name" value="PKS_ER"/>
    <property type="match status" value="1"/>
</dbReference>
<feature type="domain" description="Enoyl reductase (ER)" evidence="1">
    <location>
        <begin position="11"/>
        <end position="324"/>
    </location>
</feature>
<dbReference type="InterPro" id="IPR013154">
    <property type="entry name" value="ADH-like_N"/>
</dbReference>
<protein>
    <submittedName>
        <fullName evidence="2">NADPH:quinone oxidoreductase family protein</fullName>
    </submittedName>
</protein>
<gene>
    <name evidence="2" type="ORF">GCM10009788_37090</name>
</gene>
<dbReference type="EMBL" id="BAAAOR010000026">
    <property type="protein sequence ID" value="GAA1530254.1"/>
    <property type="molecule type" value="Genomic_DNA"/>
</dbReference>